<accession>A0A0R3KUV0</accession>
<protein>
    <submittedName>
        <fullName evidence="2">Serine kinase</fullName>
    </submittedName>
</protein>
<evidence type="ECO:0000259" key="1">
    <source>
        <dbReference type="Pfam" id="PF07475"/>
    </source>
</evidence>
<dbReference type="CDD" id="cd01918">
    <property type="entry name" value="HprK_C"/>
    <property type="match status" value="1"/>
</dbReference>
<gene>
    <name evidence="2" type="ORF">CQ12_08855</name>
</gene>
<dbReference type="RefSeq" id="WP_057839663.1">
    <property type="nucleotide sequence ID" value="NZ_LLXZ01000197.1"/>
</dbReference>
<sequence>MTGEASVHASAVLVGERAVLIRGPSGAGKSRLAFDLILAGRTGQLPPAVLVGDDRVHLDTVAGQLWVRPARELAGLIEVRGLGIRRCDFVNEAIVGVVADLAAGDAERLPPPEALNIRLNGVELPRIPVPVGFDPLPLIAAALTTTDGSGLVKPLDDCPKGIGNHISPNIATD</sequence>
<evidence type="ECO:0000313" key="3">
    <source>
        <dbReference type="Proteomes" id="UP000050863"/>
    </source>
</evidence>
<dbReference type="SUPFAM" id="SSF53795">
    <property type="entry name" value="PEP carboxykinase-like"/>
    <property type="match status" value="1"/>
</dbReference>
<dbReference type="AlphaFoldDB" id="A0A0R3KUV0"/>
<dbReference type="InterPro" id="IPR027417">
    <property type="entry name" value="P-loop_NTPase"/>
</dbReference>
<dbReference type="InterPro" id="IPR011104">
    <property type="entry name" value="Hpr_kin/Pase_C"/>
</dbReference>
<keyword evidence="3" id="KW-1185">Reference proteome</keyword>
<feature type="domain" description="HPr kinase/phosphorylase C-terminal" evidence="1">
    <location>
        <begin position="3"/>
        <end position="84"/>
    </location>
</feature>
<dbReference type="EMBL" id="LLXZ01000197">
    <property type="protein sequence ID" value="KRQ96559.1"/>
    <property type="molecule type" value="Genomic_DNA"/>
</dbReference>
<keyword evidence="2" id="KW-0808">Transferase</keyword>
<reference evidence="2 3" key="1">
    <citation type="submission" date="2014-03" db="EMBL/GenBank/DDBJ databases">
        <title>Bradyrhizobium valentinum sp. nov., isolated from effective nodules of Lupinus mariae-josephae, a lupine endemic of basic-lime soils in Eastern Spain.</title>
        <authorList>
            <person name="Duran D."/>
            <person name="Rey L."/>
            <person name="Navarro A."/>
            <person name="Busquets A."/>
            <person name="Imperial J."/>
            <person name="Ruiz-Argueso T."/>
        </authorList>
    </citation>
    <scope>NUCLEOTIDE SEQUENCE [LARGE SCALE GENOMIC DNA]</scope>
    <source>
        <strain evidence="2 3">PAC68</strain>
    </source>
</reference>
<proteinExistence type="predicted"/>
<dbReference type="Gene3D" id="3.40.50.300">
    <property type="entry name" value="P-loop containing nucleotide triphosphate hydrolases"/>
    <property type="match status" value="1"/>
</dbReference>
<dbReference type="GO" id="GO:0000155">
    <property type="term" value="F:phosphorelay sensor kinase activity"/>
    <property type="evidence" value="ECO:0007669"/>
    <property type="project" value="InterPro"/>
</dbReference>
<comment type="caution">
    <text evidence="2">The sequence shown here is derived from an EMBL/GenBank/DDBJ whole genome shotgun (WGS) entry which is preliminary data.</text>
</comment>
<keyword evidence="2" id="KW-0418">Kinase</keyword>
<dbReference type="GO" id="GO:0006109">
    <property type="term" value="P:regulation of carbohydrate metabolic process"/>
    <property type="evidence" value="ECO:0007669"/>
    <property type="project" value="InterPro"/>
</dbReference>
<dbReference type="STRING" id="280332.CQ12_08855"/>
<dbReference type="GO" id="GO:0005524">
    <property type="term" value="F:ATP binding"/>
    <property type="evidence" value="ECO:0007669"/>
    <property type="project" value="InterPro"/>
</dbReference>
<dbReference type="Proteomes" id="UP000050863">
    <property type="component" value="Unassembled WGS sequence"/>
</dbReference>
<dbReference type="Pfam" id="PF07475">
    <property type="entry name" value="Hpr_kinase_C"/>
    <property type="match status" value="1"/>
</dbReference>
<name>A0A0R3KUV0_9BRAD</name>
<evidence type="ECO:0000313" key="2">
    <source>
        <dbReference type="EMBL" id="KRQ96559.1"/>
    </source>
</evidence>
<organism evidence="2 3">
    <name type="scientific">Bradyrhizobium jicamae</name>
    <dbReference type="NCBI Taxonomy" id="280332"/>
    <lineage>
        <taxon>Bacteria</taxon>
        <taxon>Pseudomonadati</taxon>
        <taxon>Pseudomonadota</taxon>
        <taxon>Alphaproteobacteria</taxon>
        <taxon>Hyphomicrobiales</taxon>
        <taxon>Nitrobacteraceae</taxon>
        <taxon>Bradyrhizobium</taxon>
    </lineage>
</organism>
<dbReference type="OrthoDB" id="8326226at2"/>